<feature type="active site" evidence="6">
    <location>
        <position position="112"/>
    </location>
</feature>
<dbReference type="CDD" id="cd05676">
    <property type="entry name" value="M20_dipept_like_CNDP"/>
    <property type="match status" value="1"/>
</dbReference>
<feature type="binding site" evidence="8">
    <location>
        <position position="456"/>
    </location>
    <ligand>
        <name>Mn(2+)</name>
        <dbReference type="ChEBI" id="CHEBI:29035"/>
        <label>1</label>
    </ligand>
</feature>
<comment type="cofactor">
    <cofactor evidence="8">
        <name>Mn(2+)</name>
        <dbReference type="ChEBI" id="CHEBI:29035"/>
    </cofactor>
    <text evidence="8">Binds 2 manganese ions per subunit.</text>
</comment>
<dbReference type="PANTHER" id="PTHR43270">
    <property type="entry name" value="BETA-ALA-HIS DIPEPTIDASE"/>
    <property type="match status" value="1"/>
</dbReference>
<dbReference type="InterPro" id="IPR051458">
    <property type="entry name" value="Cyt/Met_Dipeptidase"/>
</dbReference>
<feature type="binding site" description="in other chain" evidence="7">
    <location>
        <position position="428"/>
    </location>
    <ligand>
        <name>substrate</name>
        <note>ligand shared between homodimeric partners</note>
    </ligand>
</feature>
<feature type="non-terminal residue" evidence="11">
    <location>
        <position position="1"/>
    </location>
</feature>
<evidence type="ECO:0000256" key="8">
    <source>
        <dbReference type="PIRSR" id="PIRSR037242-3"/>
    </source>
</evidence>
<accession>A0A368FVY0</accession>
<keyword evidence="8" id="KW-0464">Manganese</keyword>
<dbReference type="Pfam" id="PF01546">
    <property type="entry name" value="Peptidase_M20"/>
    <property type="match status" value="1"/>
</dbReference>
<dbReference type="PIRSF" id="PIRSF037242">
    <property type="entry name" value="CNDP_dipeptidase"/>
    <property type="match status" value="1"/>
</dbReference>
<evidence type="ECO:0000256" key="5">
    <source>
        <dbReference type="ARBA" id="ARBA00023049"/>
    </source>
</evidence>
<evidence type="ECO:0000256" key="1">
    <source>
        <dbReference type="ARBA" id="ARBA00006247"/>
    </source>
</evidence>
<dbReference type="STRING" id="29170.A0A368FVY0"/>
<reference evidence="11 12" key="1">
    <citation type="submission" date="2014-10" db="EMBL/GenBank/DDBJ databases">
        <title>Draft genome of the hookworm Ancylostoma caninum.</title>
        <authorList>
            <person name="Mitreva M."/>
        </authorList>
    </citation>
    <scope>NUCLEOTIDE SEQUENCE [LARGE SCALE GENOMIC DNA]</scope>
    <source>
        <strain evidence="11 12">Baltimore</strain>
    </source>
</reference>
<feature type="binding site" description="in other chain" evidence="7">
    <location>
        <position position="206"/>
    </location>
    <ligand>
        <name>substrate</name>
        <note>ligand shared between homodimeric partners</note>
    </ligand>
</feature>
<keyword evidence="2" id="KW-0645">Protease</keyword>
<dbReference type="PANTHER" id="PTHR43270:SF4">
    <property type="entry name" value="CARNOSINE DIPEPTIDASE 2, ISOFORM A"/>
    <property type="match status" value="1"/>
</dbReference>
<evidence type="ECO:0000259" key="10">
    <source>
        <dbReference type="Pfam" id="PF07687"/>
    </source>
</evidence>
<feature type="binding site" evidence="8">
    <location>
        <position position="143"/>
    </location>
    <ligand>
        <name>Mn(2+)</name>
        <dbReference type="ChEBI" id="CHEBI:29035"/>
        <label>2</label>
    </ligand>
</feature>
<evidence type="ECO:0000256" key="7">
    <source>
        <dbReference type="PIRSR" id="PIRSR037242-2"/>
    </source>
</evidence>
<dbReference type="SUPFAM" id="SSF53187">
    <property type="entry name" value="Zn-dependent exopeptidases"/>
    <property type="match status" value="1"/>
</dbReference>
<dbReference type="EMBL" id="JOJR01000698">
    <property type="protein sequence ID" value="RCN35129.1"/>
    <property type="molecule type" value="Genomic_DNA"/>
</dbReference>
<evidence type="ECO:0000256" key="4">
    <source>
        <dbReference type="ARBA" id="ARBA00022801"/>
    </source>
</evidence>
<evidence type="ECO:0000256" key="6">
    <source>
        <dbReference type="PIRSR" id="PIRSR037242-1"/>
    </source>
</evidence>
<dbReference type="GO" id="GO:0006508">
    <property type="term" value="P:proteolysis"/>
    <property type="evidence" value="ECO:0007669"/>
    <property type="project" value="UniProtKB-KW"/>
</dbReference>
<dbReference type="InterPro" id="IPR001261">
    <property type="entry name" value="ArgE/DapE_CS"/>
</dbReference>
<keyword evidence="12" id="KW-1185">Reference proteome</keyword>
<comment type="similarity">
    <text evidence="1">Belongs to the peptidase M20A family.</text>
</comment>
<dbReference type="Proteomes" id="UP000252519">
    <property type="component" value="Unassembled WGS sequence"/>
</dbReference>
<feature type="binding site" evidence="8">
    <location>
        <position position="110"/>
    </location>
    <ligand>
        <name>Mn(2+)</name>
        <dbReference type="ChEBI" id="CHEBI:29035"/>
        <label>2</label>
    </ligand>
</feature>
<dbReference type="Gene3D" id="3.40.630.10">
    <property type="entry name" value="Zn peptidases"/>
    <property type="match status" value="1"/>
</dbReference>
<dbReference type="InterPro" id="IPR017153">
    <property type="entry name" value="CNDP/DUG1"/>
</dbReference>
<dbReference type="GO" id="GO:0046872">
    <property type="term" value="F:metal ion binding"/>
    <property type="evidence" value="ECO:0007669"/>
    <property type="project" value="UniProtKB-KW"/>
</dbReference>
<comment type="caution">
    <text evidence="11">The sequence shown here is derived from an EMBL/GenBank/DDBJ whole genome shotgun (WGS) entry which is preliminary data.</text>
</comment>
<proteinExistence type="inferred from homology"/>
<feature type="binding site" evidence="7">
    <location>
        <position position="341"/>
    </location>
    <ligand>
        <name>substrate</name>
        <note>ligand shared between homodimeric partners</note>
    </ligand>
</feature>
<feature type="binding site" evidence="8">
    <location>
        <position position="178"/>
    </location>
    <ligand>
        <name>Mn(2+)</name>
        <dbReference type="ChEBI" id="CHEBI:29035"/>
        <label>1</label>
    </ligand>
</feature>
<dbReference type="InterPro" id="IPR002933">
    <property type="entry name" value="Peptidase_M20"/>
</dbReference>
<feature type="binding site" description="in other chain" evidence="7">
    <location>
        <position position="456"/>
    </location>
    <ligand>
        <name>substrate</name>
        <note>ligand shared between homodimeric partners</note>
    </ligand>
</feature>
<feature type="binding site" evidence="8">
    <location>
        <position position="206"/>
    </location>
    <ligand>
        <name>Mn(2+)</name>
        <dbReference type="ChEBI" id="CHEBI:29035"/>
        <label>2</label>
    </ligand>
</feature>
<keyword evidence="3 8" id="KW-0479">Metal-binding</keyword>
<feature type="binding site" description="in other chain" evidence="7">
    <location>
        <position position="354"/>
    </location>
    <ligand>
        <name>substrate</name>
        <note>ligand shared between homodimeric partners</note>
    </ligand>
</feature>
<gene>
    <name evidence="11" type="ORF">ANCCAN_19023</name>
</gene>
<feature type="binding site" evidence="8">
    <location>
        <position position="143"/>
    </location>
    <ligand>
        <name>Mn(2+)</name>
        <dbReference type="ChEBI" id="CHEBI:29035"/>
        <label>1</label>
    </ligand>
</feature>
<dbReference type="PROSITE" id="PS00759">
    <property type="entry name" value="ARGE_DAPE_CPG2_2"/>
    <property type="match status" value="1"/>
</dbReference>
<feature type="active site" description="Proton acceptor" evidence="6">
    <location>
        <position position="177"/>
    </location>
</feature>
<name>A0A368FVY0_ANCCA</name>
<keyword evidence="5" id="KW-0482">Metalloprotease</keyword>
<evidence type="ECO:0000256" key="9">
    <source>
        <dbReference type="PIRSR" id="PIRSR037242-4"/>
    </source>
</evidence>
<dbReference type="OrthoDB" id="7832001at2759"/>
<organism evidence="11 12">
    <name type="scientific">Ancylostoma caninum</name>
    <name type="common">Dog hookworm</name>
    <dbReference type="NCBI Taxonomy" id="29170"/>
    <lineage>
        <taxon>Eukaryota</taxon>
        <taxon>Metazoa</taxon>
        <taxon>Ecdysozoa</taxon>
        <taxon>Nematoda</taxon>
        <taxon>Chromadorea</taxon>
        <taxon>Rhabditida</taxon>
        <taxon>Rhabditina</taxon>
        <taxon>Rhabditomorpha</taxon>
        <taxon>Strongyloidea</taxon>
        <taxon>Ancylostomatidae</taxon>
        <taxon>Ancylostomatinae</taxon>
        <taxon>Ancylostoma</taxon>
    </lineage>
</organism>
<feature type="site" description="Important for catalytic activity" evidence="9">
    <location>
        <position position="239"/>
    </location>
</feature>
<evidence type="ECO:0000256" key="3">
    <source>
        <dbReference type="ARBA" id="ARBA00022723"/>
    </source>
</evidence>
<feature type="binding site" evidence="7">
    <location>
        <position position="239"/>
    </location>
    <ligand>
        <name>substrate</name>
        <note>ligand shared between homodimeric partners</note>
    </ligand>
</feature>
<evidence type="ECO:0000256" key="2">
    <source>
        <dbReference type="ARBA" id="ARBA00022670"/>
    </source>
</evidence>
<dbReference type="GO" id="GO:0070573">
    <property type="term" value="F:metallodipeptidase activity"/>
    <property type="evidence" value="ECO:0007669"/>
    <property type="project" value="InterPro"/>
</dbReference>
<protein>
    <submittedName>
        <fullName evidence="11">Cytosolic non-specific dipeptidase family protein</fullName>
    </submittedName>
</protein>
<dbReference type="AlphaFoldDB" id="A0A368FVY0"/>
<dbReference type="InterPro" id="IPR011650">
    <property type="entry name" value="Peptidase_M20_dimer"/>
</dbReference>
<sequence length="484" mass="53803">VFLTSATVSLFINFLNSLLSRDIDASYEKYKSILAEAVAIESVSGDPTRRPQTIKMVNWVKERLEKLGVRCTLQDLGKHTVDGEELPLPPVLFGQLGDSKSKKTVLVYGHLDVQPAAKVDGWETEPFVLTERDGKLFGRGSTDDKGPVLCWLHAIEALQKHKIDIPVNIKFCFEAMEESGSLGLAELLEKNKNAFLAEVDFVCISDSYWLGTTKPCLTHGLRGLSTFKLEVTGIQQDLHSGVYGGVVHEPLQDLIWIMAQLTSVENRILIPGIYDDVAPMSKEEHQLYEKIDFNVSEFRDSVGAKKLPTEDKKTLLIRRWREPCLSLHGIEGAFSGAGEKTVIPSKVTGKFSIRLVPNMKPEKVNKIVIDYLNQLWKKRGSPNTFNPRLGHDALPWVADTNEANFRAGARAVKQVHGVEPDLIREGCSIPITLTFQDLTGKSVLLLPLGAADDMAHSQNEKFNKSNYVQGVKILLSYLLELGKA</sequence>
<dbReference type="Gene3D" id="3.30.70.360">
    <property type="match status" value="1"/>
</dbReference>
<evidence type="ECO:0000313" key="12">
    <source>
        <dbReference type="Proteomes" id="UP000252519"/>
    </source>
</evidence>
<feature type="domain" description="Peptidase M20 dimerisation" evidence="10">
    <location>
        <begin position="220"/>
        <end position="377"/>
    </location>
</feature>
<keyword evidence="4" id="KW-0378">Hydrolase</keyword>
<dbReference type="Pfam" id="PF07687">
    <property type="entry name" value="M20_dimer"/>
    <property type="match status" value="1"/>
</dbReference>
<evidence type="ECO:0000313" key="11">
    <source>
        <dbReference type="EMBL" id="RCN35129.1"/>
    </source>
</evidence>